<feature type="compositionally biased region" description="Polar residues" evidence="2">
    <location>
        <begin position="1"/>
        <end position="24"/>
    </location>
</feature>
<dbReference type="EMBL" id="AMKT01000034">
    <property type="protein sequence ID" value="OXG24214.1"/>
    <property type="molecule type" value="Genomic_DNA"/>
</dbReference>
<dbReference type="Proteomes" id="UP000199727">
    <property type="component" value="Unassembled WGS sequence"/>
</dbReference>
<dbReference type="GO" id="GO:0008180">
    <property type="term" value="C:COP9 signalosome"/>
    <property type="evidence" value="ECO:0007669"/>
    <property type="project" value="TreeGrafter"/>
</dbReference>
<feature type="region of interest" description="Disordered" evidence="2">
    <location>
        <begin position="1"/>
        <end position="85"/>
    </location>
</feature>
<protein>
    <submittedName>
        <fullName evidence="4">COP9 signalosome complex subunit 3</fullName>
    </submittedName>
</protein>
<comment type="caution">
    <text evidence="4">The sequence shown here is derived from an EMBL/GenBank/DDBJ whole genome shotgun (WGS) entry which is preliminary data.</text>
</comment>
<reference evidence="4 5" key="1">
    <citation type="submission" date="2017-06" db="EMBL/GenBank/DDBJ databases">
        <title>Global population genomics of the pathogenic fungus Cryptococcus neoformans var. grubii.</title>
        <authorList>
            <person name="Cuomo C."/>
            <person name="Litvintseva A."/>
            <person name="Chen Y."/>
            <person name="Young S."/>
            <person name="Zeng Q."/>
            <person name="Chapman S."/>
            <person name="Gujja S."/>
            <person name="Saif S."/>
            <person name="Birren B."/>
        </authorList>
    </citation>
    <scope>NUCLEOTIDE SEQUENCE [LARGE SCALE GENOMIC DNA]</scope>
    <source>
        <strain evidence="4 5">Tu259-1</strain>
    </source>
</reference>
<dbReference type="AlphaFoldDB" id="A0A854QDB8"/>
<evidence type="ECO:0000259" key="3">
    <source>
        <dbReference type="Pfam" id="PF22788"/>
    </source>
</evidence>
<feature type="compositionally biased region" description="Low complexity" evidence="2">
    <location>
        <begin position="33"/>
        <end position="65"/>
    </location>
</feature>
<evidence type="ECO:0000313" key="4">
    <source>
        <dbReference type="EMBL" id="OXG24214.1"/>
    </source>
</evidence>
<feature type="region of interest" description="Disordered" evidence="2">
    <location>
        <begin position="543"/>
        <end position="580"/>
    </location>
</feature>
<dbReference type="PANTHER" id="PTHR10758">
    <property type="entry name" value="26S PROTEASOME NON-ATPASE REGULATORY SUBUNIT 3/COP9 SIGNALOSOME COMPLEX SUBUNIT 3"/>
    <property type="match status" value="1"/>
</dbReference>
<feature type="compositionally biased region" description="Gly residues" evidence="2">
    <location>
        <begin position="549"/>
        <end position="569"/>
    </location>
</feature>
<keyword evidence="1" id="KW-0963">Cytoplasm</keyword>
<dbReference type="InterPro" id="IPR055089">
    <property type="entry name" value="COP9_N"/>
</dbReference>
<gene>
    <name evidence="4" type="ORF">C361_02763</name>
</gene>
<dbReference type="OrthoDB" id="29061at2759"/>
<dbReference type="InterPro" id="IPR050756">
    <property type="entry name" value="CSN3"/>
</dbReference>
<organism evidence="4 5">
    <name type="scientific">Cryptococcus neoformans Tu259-1</name>
    <dbReference type="NCBI Taxonomy" id="1230072"/>
    <lineage>
        <taxon>Eukaryota</taxon>
        <taxon>Fungi</taxon>
        <taxon>Dikarya</taxon>
        <taxon>Basidiomycota</taxon>
        <taxon>Agaricomycotina</taxon>
        <taxon>Tremellomycetes</taxon>
        <taxon>Tremellales</taxon>
        <taxon>Cryptococcaceae</taxon>
        <taxon>Cryptococcus</taxon>
        <taxon>Cryptococcus neoformans species complex</taxon>
    </lineage>
</organism>
<dbReference type="Pfam" id="PF22788">
    <property type="entry name" value="COP9_hel_rpt"/>
    <property type="match status" value="1"/>
</dbReference>
<evidence type="ECO:0000256" key="2">
    <source>
        <dbReference type="SAM" id="MobiDB-lite"/>
    </source>
</evidence>
<evidence type="ECO:0000256" key="1">
    <source>
        <dbReference type="ARBA" id="ARBA00022490"/>
    </source>
</evidence>
<dbReference type="PANTHER" id="PTHR10758:SF1">
    <property type="entry name" value="COP9 SIGNALOSOME COMPLEX SUBUNIT 3"/>
    <property type="match status" value="1"/>
</dbReference>
<proteinExistence type="predicted"/>
<name>A0A854QDB8_CRYNE</name>
<dbReference type="GO" id="GO:0006511">
    <property type="term" value="P:ubiquitin-dependent protein catabolic process"/>
    <property type="evidence" value="ECO:0007669"/>
    <property type="project" value="TreeGrafter"/>
</dbReference>
<accession>A0A854QDB8</accession>
<evidence type="ECO:0000313" key="5">
    <source>
        <dbReference type="Proteomes" id="UP000199727"/>
    </source>
</evidence>
<sequence>MSSRPQKEATSPVSELTQPTKTNPTPVPESFDPSTLTSPSTTTTTTAAAPELAPAPVTAPEAAPSLHAHPAFPSLPQPGKLPTTPQEIHHILSLPANQFTAKGLPLLAKVADGKPFEGASLKAWERRNAGEQLLALYEAGDEVYEMADERIKEIGGGLVYVLSARITLGQGNPVIWSDKMLDFAINLCELADPAQLRISHQRVAAFAWGLLRLSQQLSKVKFVIPAITSLIQKLNYRQTFSPIFGALLEACLVTRQFDHPSLGLVLDIIFLNVKTTAPTYLDILTYYHHAGAVTMAVGDFRKAKEYYLTAVTVPTTTASAIQLACAKRALLCELIVTGKKIVWPKYTPIPVTRIIEKYATSYNELAKEFEAHNWAAVRKAHTVAEFEKDCNRGLIEQVVNYIHRHMILRLRKTYIRLTVDSLARRLRVGDDLPKAARVVAILDDMIKSGEVSAILTPSATQPQSHSQAIVEFITTAESFTSPAALGRLERADALAALLQEHLAEGSRRLGTSKEYLRKQAQCLESNGKKNKGDEFDQLMEAEEAMEPGPGSGKTMGSSGGGGSKSGGLRGVASNMADIGF</sequence>
<feature type="domain" description="COP9 signalosome complex subunit 3 N-terminal helical repeats" evidence="3">
    <location>
        <begin position="139"/>
        <end position="348"/>
    </location>
</feature>